<keyword evidence="3" id="KW-0012">Acyltransferase</keyword>
<evidence type="ECO:0000256" key="4">
    <source>
        <dbReference type="SAM" id="Coils"/>
    </source>
</evidence>
<dbReference type="InterPro" id="IPR039369">
    <property type="entry name" value="LacA-like"/>
</dbReference>
<comment type="caution">
    <text evidence="5">The sequence shown here is derived from an EMBL/GenBank/DDBJ whole genome shotgun (WGS) entry which is preliminary data.</text>
</comment>
<dbReference type="EMBL" id="JAODBU010000011">
    <property type="protein sequence ID" value="MCT7399668.1"/>
    <property type="molecule type" value="Genomic_DNA"/>
</dbReference>
<accession>A0ABT2M5X2</accession>
<evidence type="ECO:0000256" key="2">
    <source>
        <dbReference type="ARBA" id="ARBA00022737"/>
    </source>
</evidence>
<dbReference type="SUPFAM" id="SSF51161">
    <property type="entry name" value="Trimeric LpxA-like enzymes"/>
    <property type="match status" value="1"/>
</dbReference>
<protein>
    <recommendedName>
        <fullName evidence="3">Acetyltransferase</fullName>
        <ecNumber evidence="3">2.3.1.-</ecNumber>
    </recommendedName>
</protein>
<evidence type="ECO:0000313" key="6">
    <source>
        <dbReference type="Proteomes" id="UP001431199"/>
    </source>
</evidence>
<dbReference type="PANTHER" id="PTHR43017">
    <property type="entry name" value="GALACTOSIDE O-ACETYLTRANSFERASE"/>
    <property type="match status" value="1"/>
</dbReference>
<dbReference type="Proteomes" id="UP001431199">
    <property type="component" value="Unassembled WGS sequence"/>
</dbReference>
<dbReference type="RefSeq" id="WP_260978984.1">
    <property type="nucleotide sequence ID" value="NZ_JAODBU010000011.1"/>
</dbReference>
<evidence type="ECO:0000313" key="5">
    <source>
        <dbReference type="EMBL" id="MCT7399668.1"/>
    </source>
</evidence>
<dbReference type="InterPro" id="IPR011004">
    <property type="entry name" value="Trimer_LpxA-like_sf"/>
</dbReference>
<proteinExistence type="inferred from homology"/>
<dbReference type="CDD" id="cd03357">
    <property type="entry name" value="LbH_MAT_GAT"/>
    <property type="match status" value="1"/>
</dbReference>
<name>A0ABT2M5X2_9FIRM</name>
<dbReference type="InterPro" id="IPR001451">
    <property type="entry name" value="Hexapep"/>
</dbReference>
<keyword evidence="2" id="KW-0677">Repeat</keyword>
<feature type="coiled-coil region" evidence="4">
    <location>
        <begin position="36"/>
        <end position="63"/>
    </location>
</feature>
<keyword evidence="4" id="KW-0175">Coiled coil</keyword>
<keyword evidence="1 3" id="KW-0808">Transferase</keyword>
<dbReference type="PROSITE" id="PS00101">
    <property type="entry name" value="HEXAPEP_TRANSFERASES"/>
    <property type="match status" value="1"/>
</dbReference>
<dbReference type="PANTHER" id="PTHR43017:SF1">
    <property type="entry name" value="ACETYLTRANSFERASE YJL218W-RELATED"/>
    <property type="match status" value="1"/>
</dbReference>
<dbReference type="Gene3D" id="2.160.10.10">
    <property type="entry name" value="Hexapeptide repeat proteins"/>
    <property type="match status" value="1"/>
</dbReference>
<evidence type="ECO:0000256" key="3">
    <source>
        <dbReference type="RuleBase" id="RU367021"/>
    </source>
</evidence>
<evidence type="ECO:0000256" key="1">
    <source>
        <dbReference type="ARBA" id="ARBA00022679"/>
    </source>
</evidence>
<dbReference type="InterPro" id="IPR018357">
    <property type="entry name" value="Hexapep_transf_CS"/>
</dbReference>
<organism evidence="5 6">
    <name type="scientific">Eubacterium album</name>
    <dbReference type="NCBI Taxonomy" id="2978477"/>
    <lineage>
        <taxon>Bacteria</taxon>
        <taxon>Bacillati</taxon>
        <taxon>Bacillota</taxon>
        <taxon>Clostridia</taxon>
        <taxon>Eubacteriales</taxon>
        <taxon>Eubacteriaceae</taxon>
        <taxon>Eubacterium</taxon>
    </lineage>
</organism>
<dbReference type="Pfam" id="PF00132">
    <property type="entry name" value="Hexapep"/>
    <property type="match status" value="1"/>
</dbReference>
<gene>
    <name evidence="5" type="ORF">N5B56_11315</name>
</gene>
<reference evidence="5" key="1">
    <citation type="submission" date="2022-09" db="EMBL/GenBank/DDBJ databases">
        <title>Eubacterium sp. LFL-14 isolated from human feces.</title>
        <authorList>
            <person name="Liu F."/>
        </authorList>
    </citation>
    <scope>NUCLEOTIDE SEQUENCE</scope>
    <source>
        <strain evidence="5">LFL-14</strain>
    </source>
</reference>
<keyword evidence="6" id="KW-1185">Reference proteome</keyword>
<comment type="similarity">
    <text evidence="3">Belongs to the transferase hexapeptide repeat family.</text>
</comment>
<sequence>MSEIQNTQNNMDKALARITSMEPYHCNPFDNPPELRRRAERLLKEIESLNEDEVAKKEKIMEELFGTYNKLAFPGLGFKCDFGLNIHFHGLAVINYNVVMLDTSPINIGHGAFIGPGVCLACAGHAIHPSQRSNVLTSAPITLEEDVWLGANVTVLGGVTIGKGSVIGAGSVVTKDIPAGVIAVGNPCKVKRKITDKDMFDDIQI</sequence>
<dbReference type="EC" id="2.3.1.-" evidence="3"/>